<comment type="function">
    <text evidence="1">Required for O(2)-independent ubiquinone (coenzyme Q) biosynthesis. Together with UbiU, is essential for the C6-hydroxylation reaction in the oxygen-independent ubiquinone biosynthesis pathway.</text>
</comment>
<dbReference type="EMBL" id="NRRY01000016">
    <property type="protein sequence ID" value="MBK1619019.1"/>
    <property type="molecule type" value="Genomic_DNA"/>
</dbReference>
<dbReference type="GO" id="GO:0051539">
    <property type="term" value="F:4 iron, 4 sulfur cluster binding"/>
    <property type="evidence" value="ECO:0007669"/>
    <property type="project" value="UniProtKB-UniRule"/>
</dbReference>
<comment type="cofactor">
    <cofactor evidence="1">
        <name>[4Fe-4S] cluster</name>
        <dbReference type="ChEBI" id="CHEBI:49883"/>
    </cofactor>
</comment>
<feature type="binding site" evidence="1">
    <location>
        <position position="202"/>
    </location>
    <ligand>
        <name>[4Fe-4S] cluster</name>
        <dbReference type="ChEBI" id="CHEBI:49883"/>
    </ligand>
</feature>
<gene>
    <name evidence="1" type="primary">ubiV</name>
    <name evidence="2" type="ORF">CKO42_11365</name>
</gene>
<comment type="similarity">
    <text evidence="1">Belongs to the peptidase U32 family. UbiV subfamily.</text>
</comment>
<dbReference type="Proteomes" id="UP001138768">
    <property type="component" value="Unassembled WGS sequence"/>
</dbReference>
<dbReference type="NCBIfam" id="NF011991">
    <property type="entry name" value="PRK15447.1"/>
    <property type="match status" value="1"/>
</dbReference>
<keyword evidence="1" id="KW-0408">Iron</keyword>
<comment type="caution">
    <text evidence="2">The sequence shown here is derived from an EMBL/GenBank/DDBJ whole genome shotgun (WGS) entry which is preliminary data.</text>
</comment>
<name>A0A9X1B4G2_9GAMM</name>
<keyword evidence="1" id="KW-0411">Iron-sulfur</keyword>
<dbReference type="InterPro" id="IPR001539">
    <property type="entry name" value="Peptidase_U32"/>
</dbReference>
<dbReference type="HAMAP" id="MF_02233">
    <property type="entry name" value="UbiV"/>
    <property type="match status" value="1"/>
</dbReference>
<reference evidence="2 3" key="1">
    <citation type="journal article" date="2020" name="Microorganisms">
        <title>Osmotic Adaptation and Compatible Solute Biosynthesis of Phototrophic Bacteria as Revealed from Genome Analyses.</title>
        <authorList>
            <person name="Imhoff J.F."/>
            <person name="Rahn T."/>
            <person name="Kunzel S."/>
            <person name="Keller A."/>
            <person name="Neulinger S.C."/>
        </authorList>
    </citation>
    <scope>NUCLEOTIDE SEQUENCE [LARGE SCALE GENOMIC DNA]</scope>
    <source>
        <strain evidence="2 3">DSM 25653</strain>
    </source>
</reference>
<feature type="binding site" evidence="1">
    <location>
        <position position="206"/>
    </location>
    <ligand>
        <name>[4Fe-4S] cluster</name>
        <dbReference type="ChEBI" id="CHEBI:49883"/>
    </ligand>
</feature>
<dbReference type="GO" id="GO:0006744">
    <property type="term" value="P:ubiquinone biosynthetic process"/>
    <property type="evidence" value="ECO:0007669"/>
    <property type="project" value="UniProtKB-UniRule"/>
</dbReference>
<sequence length="311" mass="34562">MNNPQPPIAAAQSGHRPRLSLGPITYYWPKEQVDAFYAMVAEAPVDIVYLGETICSKRNQVRHEDWLAIAERLTEHGKEVVLSTLTLLEAESELKRLRTICEQTQFMVEANDMGAVHLLASRPFAIGPSVNCYNDRTLGVLAKQGLKRWALPVELTRETLEQMQRAKPADVETEVMAYGRLPLAYSARCFTARHKHLPKDDCRDVCMEYPDGLVVNTQDDQQFLVLNGIQTQSAHTVNLLAELPAMRALGVDILRISPQSQQMDQVIELFHQALSDAVDPAEASSQLNALMPVGPCDGYWHGEAGMVATVA</sequence>
<protein>
    <recommendedName>
        <fullName evidence="1">Ubiquinone biosynthesis protein UbiV</fullName>
    </recommendedName>
</protein>
<feature type="binding site" evidence="1">
    <location>
        <position position="189"/>
    </location>
    <ligand>
        <name>[4Fe-4S] cluster</name>
        <dbReference type="ChEBI" id="CHEBI:49883"/>
    </ligand>
</feature>
<feature type="binding site" evidence="1">
    <location>
        <position position="55"/>
    </location>
    <ligand>
        <name>[4Fe-4S] cluster</name>
        <dbReference type="ChEBI" id="CHEBI:49883"/>
    </ligand>
</feature>
<dbReference type="InterPro" id="IPR051454">
    <property type="entry name" value="RNA/ubiquinone_mod_enzymes"/>
</dbReference>
<evidence type="ECO:0000256" key="1">
    <source>
        <dbReference type="HAMAP-Rule" id="MF_02233"/>
    </source>
</evidence>
<keyword evidence="1" id="KW-0004">4Fe-4S</keyword>
<evidence type="ECO:0000313" key="3">
    <source>
        <dbReference type="Proteomes" id="UP001138768"/>
    </source>
</evidence>
<dbReference type="PANTHER" id="PTHR30217:SF11">
    <property type="entry name" value="UBIQUINONE BIOSYNTHESIS PROTEIN UBIV"/>
    <property type="match status" value="1"/>
</dbReference>
<dbReference type="Pfam" id="PF01136">
    <property type="entry name" value="Peptidase_U32"/>
    <property type="match status" value="1"/>
</dbReference>
<comment type="pathway">
    <text evidence="1">Cofactor biosynthesis; ubiquinone biosynthesis.</text>
</comment>
<dbReference type="AlphaFoldDB" id="A0A9X1B4G2"/>
<proteinExistence type="inferred from homology"/>
<accession>A0A9X1B4G2</accession>
<keyword evidence="1" id="KW-0831">Ubiquinone biosynthesis</keyword>
<organism evidence="2 3">
    <name type="scientific">Lamprobacter modestohalophilus</name>
    <dbReference type="NCBI Taxonomy" id="1064514"/>
    <lineage>
        <taxon>Bacteria</taxon>
        <taxon>Pseudomonadati</taxon>
        <taxon>Pseudomonadota</taxon>
        <taxon>Gammaproteobacteria</taxon>
        <taxon>Chromatiales</taxon>
        <taxon>Chromatiaceae</taxon>
        <taxon>Lamprobacter</taxon>
    </lineage>
</organism>
<dbReference type="InterPro" id="IPR043693">
    <property type="entry name" value="UbiV"/>
</dbReference>
<keyword evidence="3" id="KW-1185">Reference proteome</keyword>
<dbReference type="PANTHER" id="PTHR30217">
    <property type="entry name" value="PEPTIDASE U32 FAMILY"/>
    <property type="match status" value="1"/>
</dbReference>
<comment type="subunit">
    <text evidence="1">Forms a heterodimer with UbiU.</text>
</comment>
<keyword evidence="1" id="KW-0479">Metal-binding</keyword>
<dbReference type="RefSeq" id="WP_200243844.1">
    <property type="nucleotide sequence ID" value="NZ_NRRY01000016.1"/>
</dbReference>
<evidence type="ECO:0000313" key="2">
    <source>
        <dbReference type="EMBL" id="MBK1619019.1"/>
    </source>
</evidence>
<dbReference type="GO" id="GO:0046872">
    <property type="term" value="F:metal ion binding"/>
    <property type="evidence" value="ECO:0007669"/>
    <property type="project" value="UniProtKB-KW"/>
</dbReference>